<dbReference type="AlphaFoldDB" id="A0A557SWS6"/>
<dbReference type="RefSeq" id="WP_222424791.1">
    <property type="nucleotide sequence ID" value="NZ_ML675580.1"/>
</dbReference>
<reference evidence="2 3" key="1">
    <citation type="journal article" date="2019" name="Front. Microbiol.">
        <title>Ammonia Oxidation by the Arctic Terrestrial Thaumarchaeote Candidatus Nitrosocosmicus arcticus Is Stimulated by Increasing Temperatures.</title>
        <authorList>
            <person name="Alves R.J.E."/>
            <person name="Kerou M."/>
            <person name="Zappe A."/>
            <person name="Bittner R."/>
            <person name="Abby S.S."/>
            <person name="Schmidt H.A."/>
            <person name="Pfeifer K."/>
            <person name="Schleper C."/>
        </authorList>
    </citation>
    <scope>NUCLEOTIDE SEQUENCE [LARGE SCALE GENOMIC DNA]</scope>
    <source>
        <strain evidence="2 3">Kfb</strain>
    </source>
</reference>
<name>A0A557SWS6_9ARCH</name>
<accession>A0A557SWS6</accession>
<gene>
    <name evidence="2" type="ORF">NARC_40013</name>
</gene>
<proteinExistence type="predicted"/>
<dbReference type="SUPFAM" id="SSF160935">
    <property type="entry name" value="VPA0735-like"/>
    <property type="match status" value="1"/>
</dbReference>
<dbReference type="InterPro" id="IPR037049">
    <property type="entry name" value="DUF1214_C_sf"/>
</dbReference>
<dbReference type="Proteomes" id="UP000315289">
    <property type="component" value="Unassembled WGS sequence"/>
</dbReference>
<evidence type="ECO:0000313" key="3">
    <source>
        <dbReference type="Proteomes" id="UP000315289"/>
    </source>
</evidence>
<feature type="compositionally biased region" description="Polar residues" evidence="1">
    <location>
        <begin position="37"/>
        <end position="48"/>
    </location>
</feature>
<dbReference type="Gene3D" id="2.60.120.600">
    <property type="entry name" value="Domain of unknown function DUF1214, C-terminal domain"/>
    <property type="match status" value="1"/>
</dbReference>
<keyword evidence="3" id="KW-1185">Reference proteome</keyword>
<feature type="region of interest" description="Disordered" evidence="1">
    <location>
        <begin position="1"/>
        <end position="48"/>
    </location>
</feature>
<organism evidence="2 3">
    <name type="scientific">Candidatus Nitrosocosmicus arcticus</name>
    <dbReference type="NCBI Taxonomy" id="2035267"/>
    <lineage>
        <taxon>Archaea</taxon>
        <taxon>Nitrososphaerota</taxon>
        <taxon>Nitrososphaeria</taxon>
        <taxon>Nitrososphaerales</taxon>
        <taxon>Nitrososphaeraceae</taxon>
        <taxon>Candidatus Nitrosocosmicus</taxon>
    </lineage>
</organism>
<evidence type="ECO:0000256" key="1">
    <source>
        <dbReference type="SAM" id="MobiDB-lite"/>
    </source>
</evidence>
<evidence type="ECO:0000313" key="2">
    <source>
        <dbReference type="EMBL" id="TVP41054.1"/>
    </source>
</evidence>
<sequence length="48" mass="5238">MYNEDGSLDIYSQHDNPPTGHEPNWLGALADDDSHSKTIQSTGVGPIR</sequence>
<comment type="caution">
    <text evidence="2">The sequence shown here is derived from an EMBL/GenBank/DDBJ whole genome shotgun (WGS) entry which is preliminary data.</text>
</comment>
<dbReference type="EMBL" id="VOAH01000004">
    <property type="protein sequence ID" value="TVP41054.1"/>
    <property type="molecule type" value="Genomic_DNA"/>
</dbReference>
<protein>
    <submittedName>
        <fullName evidence="2">Uncharacterized protein</fullName>
    </submittedName>
</protein>